<dbReference type="InterPro" id="IPR016035">
    <property type="entry name" value="Acyl_Trfase/lysoPLipase"/>
</dbReference>
<dbReference type="Gene3D" id="3.30.70.250">
    <property type="entry name" value="Malonyl-CoA ACP transacylase, ACP-binding"/>
    <property type="match status" value="1"/>
</dbReference>
<dbReference type="InterPro" id="IPR020841">
    <property type="entry name" value="PKS_Beta-ketoAc_synthase_dom"/>
</dbReference>
<dbReference type="SMART" id="SM00825">
    <property type="entry name" value="PKS_KS"/>
    <property type="match status" value="1"/>
</dbReference>
<dbReference type="Pfam" id="PF00550">
    <property type="entry name" value="PP-binding"/>
    <property type="match status" value="1"/>
</dbReference>
<dbReference type="Gene3D" id="3.40.366.10">
    <property type="entry name" value="Malonyl-Coenzyme A Acyl Carrier Protein, domain 2"/>
    <property type="match status" value="1"/>
</dbReference>
<dbReference type="InterPro" id="IPR029058">
    <property type="entry name" value="AB_hydrolase_fold"/>
</dbReference>
<dbReference type="GO" id="GO:0071770">
    <property type="term" value="P:DIM/DIP cell wall layer assembly"/>
    <property type="evidence" value="ECO:0007669"/>
    <property type="project" value="TreeGrafter"/>
</dbReference>
<dbReference type="STRING" id="1121362.A605_13090"/>
<dbReference type="Gene3D" id="1.10.1200.10">
    <property type="entry name" value="ACP-like"/>
    <property type="match status" value="2"/>
</dbReference>
<dbReference type="InterPro" id="IPR001031">
    <property type="entry name" value="Thioesterase"/>
</dbReference>
<dbReference type="NCBIfam" id="NF040607">
    <property type="entry name" value="mycolic_Pks13"/>
    <property type="match status" value="1"/>
</dbReference>
<protein>
    <submittedName>
        <fullName evidence="8">Phthiocerol synthesis polyketide synthase type I PpsA</fullName>
    </submittedName>
</protein>
<evidence type="ECO:0000256" key="3">
    <source>
        <dbReference type="ARBA" id="ARBA00022679"/>
    </source>
</evidence>
<dbReference type="InterPro" id="IPR014043">
    <property type="entry name" value="Acyl_transferase_dom"/>
</dbReference>
<gene>
    <name evidence="8" type="ORF">A605_13090</name>
</gene>
<dbReference type="InterPro" id="IPR050091">
    <property type="entry name" value="PKS_NRPS_Biosynth_Enz"/>
</dbReference>
<dbReference type="SMART" id="SM00823">
    <property type="entry name" value="PKS_PP"/>
    <property type="match status" value="2"/>
</dbReference>
<dbReference type="PROSITE" id="PS52004">
    <property type="entry name" value="KS3_2"/>
    <property type="match status" value="1"/>
</dbReference>
<evidence type="ECO:0000256" key="5">
    <source>
        <dbReference type="SAM" id="MobiDB-lite"/>
    </source>
</evidence>
<dbReference type="InterPro" id="IPR001227">
    <property type="entry name" value="Ac_transferase_dom_sf"/>
</dbReference>
<dbReference type="GO" id="GO:0005737">
    <property type="term" value="C:cytoplasm"/>
    <property type="evidence" value="ECO:0007669"/>
    <property type="project" value="TreeGrafter"/>
</dbReference>
<dbReference type="Pfam" id="PF02801">
    <property type="entry name" value="Ketoacyl-synt_C"/>
    <property type="match status" value="1"/>
</dbReference>
<evidence type="ECO:0000313" key="9">
    <source>
        <dbReference type="Proteomes" id="UP000011723"/>
    </source>
</evidence>
<evidence type="ECO:0000256" key="2">
    <source>
        <dbReference type="ARBA" id="ARBA00022553"/>
    </source>
</evidence>
<dbReference type="SUPFAM" id="SSF53474">
    <property type="entry name" value="alpha/beta-Hydrolases"/>
    <property type="match status" value="1"/>
</dbReference>
<dbReference type="Pfam" id="PF23297">
    <property type="entry name" value="ACP_SdgA_C"/>
    <property type="match status" value="1"/>
</dbReference>
<dbReference type="Gene3D" id="3.40.47.10">
    <property type="match status" value="1"/>
</dbReference>
<keyword evidence="3" id="KW-0808">Transferase</keyword>
<dbReference type="Pfam" id="PF16197">
    <property type="entry name" value="KAsynt_C_assoc"/>
    <property type="match status" value="1"/>
</dbReference>
<dbReference type="GO" id="GO:0004312">
    <property type="term" value="F:fatty acid synthase activity"/>
    <property type="evidence" value="ECO:0007669"/>
    <property type="project" value="TreeGrafter"/>
</dbReference>
<dbReference type="InterPro" id="IPR018201">
    <property type="entry name" value="Ketoacyl_synth_AS"/>
</dbReference>
<sequence length="1644" mass="173449">MSESQSPAPMTVEQLRGWLRTWVAGVTGLPAEEIADDKPMENFGLSSRDAVVLSGELENLLGVQLDATIAYEYPTIAGLATRLVEGEPASRGKSRARATHRRVATDAATTPGTHDIAVVGMAARFPGAGDLDEYWSMLVEGRDGTGQPPIGRWSEYAGDEVMSRKMEEQNLTGGYLGDIASFDAEFFGLSPVEAANIDPQQRIMLELTWEALESAHLAPNELRGAPVGVFLGSSNNDYGMLITADPAEAHPYALTGTASSIIPNRISYAFDFRGPSVNVDTACSSSLVAVHQAVRALRAGDADVAVSGGVNILASPFVSTAFGELGVISPTGHIHAFSDDADGFVRADGAGVLILKRVDDALADGDDILAVIKGSAVNSDGHSNGLTAPNPEAQIDVLQRAYDDARVDPAGVDYIEAHGTGTILGDPIEATALGAVLGVERERRNPTLLGSVKSNIGHSESAAGAAGLIKVVQSMGHGVIPPSVNFSAPNRYIDFDAEHLEVVEDPREWPEYSGRKVAGVSGFGFGGTNAHVVVSSFDPADYPDATVRSLEPQLADPEKPNAVALPVSGLLPSRRRQAAADLADFLESRGDTGDSALVPVARSLAGRNHGRSRAVVSAENVADAVKRLRQVAEGKVSVGIAAADSPAAAGPVFVYSGFGSQHRKMVKDLIGFSPMFLARLEELDERVDAESGWSILDIVRDDEQTWDTETAQVAITAIQIALTDLLAAFGAKPAAVMGMSMGEIAAAYAAGGISADDAMQIACHRARLMGEGEKSLPEDQLGAMAVVELSTADLEALTTEHEDYVGIEPAVYAGPGMTTVGGPREAVTALVAKLETEGKFARLLNVKGAGHTSAVEPLLGELAFETAGVTALPLELPLFSSVDPGVVHQPGAVIHDTDYWLRMTRRAVHFQDATEAAFAAGHTTLVEISPNPVALMGMMNTAFTVGKPDAQLLYVLKRKVDTVESIRDLLAKLYVAGAPIDFSLIYGDGERIDAPHITWKHQRYWTNARPASNRAPELPGARVTLPDARVAFSTNADQVPSALALLELAAEAVEPGAQLVAAEEHAMLPPNGEITTVVARGIGGLTITVHKVNAETSRTTLLAEAFATTLQLGAPAGVPGVAAPQAGPTAGPAAADADDDLGVEAVRWDPASGETVEQRMRAIVSESMGYDVDDLPAELPLIDLGLDSLMGMRIKNRIENDFQIPPLQVQALRDASVADVVDIVEEAVEARLAGGGGGAQAGPAAPAVDASLSPTAGEGVTPTEPVETAPAAEAGAEKQGAQGVGVAPRDASERMVFGTWATFTGAAAAGVTSPLPAVTDEQATRIAERLTERSGIAISAAQVREAETLEPLADLVREGLETEVEGNIRVLRARAEESTRPSVFLFHPAGGSSVVYQPLMRRLPEDVPVYGVERLEGSLDERAAAYLDEIRAYAAGRPIILGGWSFGGALAFEVAHQLQGLNDPDIEVASIVLLDTVKPSEPIPDTMEETKARWQRYSDFAAKTYGLEIPVPFELLETAGEEALLGMLEQFLATTDASEHGLSAGVLEHQRASFVDNQILGRMDLSRWADVNVPVMLFRAERMHAGAIELEPRYATIDPDGGWSTIVDELDIIQLHGDHLAVVDEPEIGTVGAHLTRRIEELDR</sequence>
<dbReference type="InterPro" id="IPR020802">
    <property type="entry name" value="TesA-like"/>
</dbReference>
<dbReference type="GO" id="GO:0005886">
    <property type="term" value="C:plasma membrane"/>
    <property type="evidence" value="ECO:0007669"/>
    <property type="project" value="TreeGrafter"/>
</dbReference>
<dbReference type="InterPro" id="IPR016036">
    <property type="entry name" value="Malonyl_transacylase_ACP-bd"/>
</dbReference>
<dbReference type="InterPro" id="IPR016039">
    <property type="entry name" value="Thiolase-like"/>
</dbReference>
<dbReference type="EMBL" id="CP003697">
    <property type="protein sequence ID" value="AGF73614.1"/>
    <property type="molecule type" value="Genomic_DNA"/>
</dbReference>
<dbReference type="FunFam" id="3.40.47.10:FF:000019">
    <property type="entry name" value="Polyketide synthase type I"/>
    <property type="match status" value="1"/>
</dbReference>
<dbReference type="KEGG" id="chn:A605_13090"/>
<dbReference type="OrthoDB" id="9778690at2"/>
<dbReference type="eggNOG" id="COG3321">
    <property type="taxonomic scope" value="Bacteria"/>
</dbReference>
<dbReference type="eggNOG" id="COG3319">
    <property type="taxonomic scope" value="Bacteria"/>
</dbReference>
<evidence type="ECO:0000259" key="7">
    <source>
        <dbReference type="PROSITE" id="PS52004"/>
    </source>
</evidence>
<name>M1N116_9CORY</name>
<dbReference type="CDD" id="cd00833">
    <property type="entry name" value="PKS"/>
    <property type="match status" value="1"/>
</dbReference>
<feature type="compositionally biased region" description="Basic residues" evidence="5">
    <location>
        <begin position="92"/>
        <end position="102"/>
    </location>
</feature>
<dbReference type="SUPFAM" id="SSF55048">
    <property type="entry name" value="Probable ACP-binding domain of malonyl-CoA ACP transacylase"/>
    <property type="match status" value="1"/>
</dbReference>
<keyword evidence="9" id="KW-1185">Reference proteome</keyword>
<proteinExistence type="predicted"/>
<organism evidence="8 9">
    <name type="scientific">Corynebacterium halotolerans YIM 70093 = DSM 44683</name>
    <dbReference type="NCBI Taxonomy" id="1121362"/>
    <lineage>
        <taxon>Bacteria</taxon>
        <taxon>Bacillati</taxon>
        <taxon>Actinomycetota</taxon>
        <taxon>Actinomycetes</taxon>
        <taxon>Mycobacteriales</taxon>
        <taxon>Corynebacteriaceae</taxon>
        <taxon>Corynebacterium</taxon>
    </lineage>
</organism>
<dbReference type="SUPFAM" id="SSF47336">
    <property type="entry name" value="ACP-like"/>
    <property type="match status" value="2"/>
</dbReference>
<dbReference type="HOGENOM" id="CLU_000022_26_1_11"/>
<dbReference type="SMART" id="SM00827">
    <property type="entry name" value="PKS_AT"/>
    <property type="match status" value="1"/>
</dbReference>
<dbReference type="SUPFAM" id="SSF53901">
    <property type="entry name" value="Thiolase-like"/>
    <property type="match status" value="1"/>
</dbReference>
<dbReference type="InterPro" id="IPR032821">
    <property type="entry name" value="PKS_assoc"/>
</dbReference>
<dbReference type="GO" id="GO:0006633">
    <property type="term" value="P:fatty acid biosynthetic process"/>
    <property type="evidence" value="ECO:0007669"/>
    <property type="project" value="InterPro"/>
</dbReference>
<dbReference type="InterPro" id="IPR020806">
    <property type="entry name" value="PKS_PP-bd"/>
</dbReference>
<dbReference type="InterPro" id="IPR053778">
    <property type="entry name" value="Pks13"/>
</dbReference>
<reference evidence="8 9" key="1">
    <citation type="journal article" date="2012" name="Stand. Genomic Sci.">
        <title>Genome sequence of the halotolerant bacterium Corynebacterium halotolerans type strain YIM 70093(T) (= DSM 44683(T)).</title>
        <authorList>
            <person name="Ruckert C."/>
            <person name="Albersmeier A."/>
            <person name="Al-Dilaimi A."/>
            <person name="Niehaus K."/>
            <person name="Szczepanowski R."/>
            <person name="Kalinowski J."/>
        </authorList>
    </citation>
    <scope>NUCLEOTIDE SEQUENCE [LARGE SCALE GENOMIC DNA]</scope>
    <source>
        <strain evidence="8">YIM 70093</strain>
    </source>
</reference>
<dbReference type="PANTHER" id="PTHR43775">
    <property type="entry name" value="FATTY ACID SYNTHASE"/>
    <property type="match status" value="1"/>
</dbReference>
<keyword evidence="1" id="KW-0596">Phosphopantetheine</keyword>
<accession>M1N116</accession>
<feature type="domain" description="Ketosynthase family 3 (KS3)" evidence="7">
    <location>
        <begin position="113"/>
        <end position="536"/>
    </location>
</feature>
<dbReference type="GO" id="GO:0004315">
    <property type="term" value="F:3-oxoacyl-[acyl-carrier-protein] synthase activity"/>
    <property type="evidence" value="ECO:0007669"/>
    <property type="project" value="InterPro"/>
</dbReference>
<dbReference type="PANTHER" id="PTHR43775:SF37">
    <property type="entry name" value="SI:DKEY-61P9.11"/>
    <property type="match status" value="1"/>
</dbReference>
<evidence type="ECO:0000256" key="1">
    <source>
        <dbReference type="ARBA" id="ARBA00022450"/>
    </source>
</evidence>
<evidence type="ECO:0000259" key="6">
    <source>
        <dbReference type="PROSITE" id="PS50075"/>
    </source>
</evidence>
<dbReference type="Pfam" id="PF00109">
    <property type="entry name" value="ketoacyl-synt"/>
    <property type="match status" value="1"/>
</dbReference>
<feature type="domain" description="Carrier" evidence="6">
    <location>
        <begin position="1151"/>
        <end position="1228"/>
    </location>
</feature>
<dbReference type="Gene3D" id="3.40.50.1820">
    <property type="entry name" value="alpha/beta hydrolase"/>
    <property type="match status" value="1"/>
</dbReference>
<dbReference type="InterPro" id="IPR036736">
    <property type="entry name" value="ACP-like_sf"/>
</dbReference>
<evidence type="ECO:0000313" key="8">
    <source>
        <dbReference type="EMBL" id="AGF73614.1"/>
    </source>
</evidence>
<keyword evidence="2" id="KW-0597">Phosphoprotein</keyword>
<dbReference type="InterPro" id="IPR009081">
    <property type="entry name" value="PP-bd_ACP"/>
</dbReference>
<feature type="region of interest" description="Disordered" evidence="5">
    <location>
        <begin position="1234"/>
        <end position="1265"/>
    </location>
</feature>
<dbReference type="PROSITE" id="PS00606">
    <property type="entry name" value="KS3_1"/>
    <property type="match status" value="1"/>
</dbReference>
<dbReference type="PATRIC" id="fig|1121362.3.peg.2660"/>
<dbReference type="Pfam" id="PF00698">
    <property type="entry name" value="Acyl_transf_1"/>
    <property type="match status" value="1"/>
</dbReference>
<dbReference type="SMART" id="SM00824">
    <property type="entry name" value="PKS_TE"/>
    <property type="match status" value="1"/>
</dbReference>
<feature type="region of interest" description="Disordered" evidence="5">
    <location>
        <begin position="87"/>
        <end position="107"/>
    </location>
</feature>
<dbReference type="RefSeq" id="WP_015402028.1">
    <property type="nucleotide sequence ID" value="NC_020302.1"/>
</dbReference>
<dbReference type="SUPFAM" id="SSF52151">
    <property type="entry name" value="FabD/lysophospholipase-like"/>
    <property type="match status" value="1"/>
</dbReference>
<keyword evidence="4" id="KW-0511">Multifunctional enzyme</keyword>
<dbReference type="InterPro" id="IPR014030">
    <property type="entry name" value="Ketoacyl_synth_N"/>
</dbReference>
<evidence type="ECO:0000256" key="4">
    <source>
        <dbReference type="ARBA" id="ARBA00023268"/>
    </source>
</evidence>
<dbReference type="Proteomes" id="UP000011723">
    <property type="component" value="Chromosome"/>
</dbReference>
<dbReference type="PROSITE" id="PS50075">
    <property type="entry name" value="CARRIER"/>
    <property type="match status" value="2"/>
</dbReference>
<dbReference type="Pfam" id="PF00975">
    <property type="entry name" value="Thioesterase"/>
    <property type="match status" value="1"/>
</dbReference>
<feature type="domain" description="Carrier" evidence="6">
    <location>
        <begin position="10"/>
        <end position="87"/>
    </location>
</feature>
<dbReference type="InterPro" id="IPR014031">
    <property type="entry name" value="Ketoacyl_synth_C"/>
</dbReference>
<dbReference type="GO" id="GO:0031177">
    <property type="term" value="F:phosphopantetheine binding"/>
    <property type="evidence" value="ECO:0007669"/>
    <property type="project" value="InterPro"/>
</dbReference>